<sequence length="163" mass="17870">MSRFQSCKPPICAHGVHDAYQITNLTIPSDILAIDDDRTWINTKETLKEHYLPISVQVGILGVLFTMSALFSGLNLGLMTLSIQELNLIIKSGRFYIFWTFLFASSISVLALCRFLTTGPFMYVVNAAISILLEDLTTGTIAFVASSAGILLFGEITPQSVCV</sequence>
<dbReference type="GO" id="GO:0010960">
    <property type="term" value="P:magnesium ion homeostasis"/>
    <property type="evidence" value="ECO:0007669"/>
    <property type="project" value="InterPro"/>
</dbReference>
<feature type="non-terminal residue" evidence="5">
    <location>
        <position position="163"/>
    </location>
</feature>
<evidence type="ECO:0000256" key="2">
    <source>
        <dbReference type="PROSITE-ProRule" id="PRU01193"/>
    </source>
</evidence>
<feature type="transmembrane region" description="Helical" evidence="3">
    <location>
        <begin position="123"/>
        <end position="153"/>
    </location>
</feature>
<keyword evidence="6" id="KW-1185">Reference proteome</keyword>
<reference evidence="5 6" key="1">
    <citation type="submission" date="2018-11" db="EMBL/GenBank/DDBJ databases">
        <authorList>
            <consortium name="Pathogen Informatics"/>
        </authorList>
    </citation>
    <scope>NUCLEOTIDE SEQUENCE [LARGE SCALE GENOMIC DNA]</scope>
</reference>
<dbReference type="Proteomes" id="UP000271889">
    <property type="component" value="Unassembled WGS sequence"/>
</dbReference>
<gene>
    <name evidence="5" type="ORF">CGOC_LOCUS12853</name>
</gene>
<dbReference type="GO" id="GO:0006811">
    <property type="term" value="P:monoatomic ion transport"/>
    <property type="evidence" value="ECO:0007669"/>
    <property type="project" value="UniProtKB-KW"/>
</dbReference>
<organism evidence="5 6">
    <name type="scientific">Cylicostephanus goldi</name>
    <name type="common">Nematode worm</name>
    <dbReference type="NCBI Taxonomy" id="71465"/>
    <lineage>
        <taxon>Eukaryota</taxon>
        <taxon>Metazoa</taxon>
        <taxon>Ecdysozoa</taxon>
        <taxon>Nematoda</taxon>
        <taxon>Chromadorea</taxon>
        <taxon>Rhabditida</taxon>
        <taxon>Rhabditina</taxon>
        <taxon>Rhabditomorpha</taxon>
        <taxon>Strongyloidea</taxon>
        <taxon>Strongylidae</taxon>
        <taxon>Cylicostephanus</taxon>
    </lineage>
</organism>
<dbReference type="EMBL" id="UYRV01126249">
    <property type="protein sequence ID" value="VDN35164.1"/>
    <property type="molecule type" value="Genomic_DNA"/>
</dbReference>
<feature type="domain" description="CNNM transmembrane" evidence="4">
    <location>
        <begin position="50"/>
        <end position="163"/>
    </location>
</feature>
<evidence type="ECO:0000313" key="5">
    <source>
        <dbReference type="EMBL" id="VDN35164.1"/>
    </source>
</evidence>
<accession>A0A3P7MZ13</accession>
<evidence type="ECO:0000256" key="3">
    <source>
        <dbReference type="SAM" id="Phobius"/>
    </source>
</evidence>
<keyword evidence="2 3" id="KW-1133">Transmembrane helix</keyword>
<dbReference type="GO" id="GO:0022857">
    <property type="term" value="F:transmembrane transporter activity"/>
    <property type="evidence" value="ECO:0007669"/>
    <property type="project" value="TreeGrafter"/>
</dbReference>
<feature type="transmembrane region" description="Helical" evidence="3">
    <location>
        <begin position="58"/>
        <end position="83"/>
    </location>
</feature>
<dbReference type="InterPro" id="IPR002550">
    <property type="entry name" value="CNNM"/>
</dbReference>
<keyword evidence="2 3" id="KW-0472">Membrane</keyword>
<dbReference type="GO" id="GO:0005886">
    <property type="term" value="C:plasma membrane"/>
    <property type="evidence" value="ECO:0007669"/>
    <property type="project" value="TreeGrafter"/>
</dbReference>
<proteinExistence type="predicted"/>
<keyword evidence="1" id="KW-0813">Transport</keyword>
<dbReference type="AlphaFoldDB" id="A0A3P7MZ13"/>
<dbReference type="PANTHER" id="PTHR12064">
    <property type="entry name" value="METAL TRANSPORTER CNNM"/>
    <property type="match status" value="1"/>
</dbReference>
<keyword evidence="2 3" id="KW-0812">Transmembrane</keyword>
<evidence type="ECO:0000259" key="4">
    <source>
        <dbReference type="PROSITE" id="PS51846"/>
    </source>
</evidence>
<dbReference type="PANTHER" id="PTHR12064:SF94">
    <property type="entry name" value="UNEXTENDED PROTEIN"/>
    <property type="match status" value="1"/>
</dbReference>
<protein>
    <recommendedName>
        <fullName evidence="4">CNNM transmembrane domain-containing protein</fullName>
    </recommendedName>
</protein>
<dbReference type="OrthoDB" id="5870209at2759"/>
<name>A0A3P7MZ13_CYLGO</name>
<dbReference type="PROSITE" id="PS51846">
    <property type="entry name" value="CNNM"/>
    <property type="match status" value="1"/>
</dbReference>
<dbReference type="InterPro" id="IPR045095">
    <property type="entry name" value="ACDP"/>
</dbReference>
<keyword evidence="1" id="KW-0406">Ion transport</keyword>
<evidence type="ECO:0000256" key="1">
    <source>
        <dbReference type="ARBA" id="ARBA00023065"/>
    </source>
</evidence>
<evidence type="ECO:0000313" key="6">
    <source>
        <dbReference type="Proteomes" id="UP000271889"/>
    </source>
</evidence>
<feature type="transmembrane region" description="Helical" evidence="3">
    <location>
        <begin position="95"/>
        <end position="117"/>
    </location>
</feature>